<reference evidence="2" key="1">
    <citation type="journal article" date="2019" name="Int. J. Syst. Evol. Microbiol.">
        <title>The Global Catalogue of Microorganisms (GCM) 10K type strain sequencing project: providing services to taxonomists for standard genome sequencing and annotation.</title>
        <authorList>
            <consortium name="The Broad Institute Genomics Platform"/>
            <consortium name="The Broad Institute Genome Sequencing Center for Infectious Disease"/>
            <person name="Wu L."/>
            <person name="Ma J."/>
        </authorList>
    </citation>
    <scope>NUCLEOTIDE SEQUENCE [LARGE SCALE GENOMIC DNA]</scope>
    <source>
        <strain evidence="2">JCM 3369</strain>
    </source>
</reference>
<accession>A0ABW2CJP8</accession>
<evidence type="ECO:0000313" key="1">
    <source>
        <dbReference type="EMBL" id="MFC6881470.1"/>
    </source>
</evidence>
<protein>
    <submittedName>
        <fullName evidence="1">Uncharacterized protein</fullName>
    </submittedName>
</protein>
<organism evidence="1 2">
    <name type="scientific">Actinomadura yumaensis</name>
    <dbReference type="NCBI Taxonomy" id="111807"/>
    <lineage>
        <taxon>Bacteria</taxon>
        <taxon>Bacillati</taxon>
        <taxon>Actinomycetota</taxon>
        <taxon>Actinomycetes</taxon>
        <taxon>Streptosporangiales</taxon>
        <taxon>Thermomonosporaceae</taxon>
        <taxon>Actinomadura</taxon>
    </lineage>
</organism>
<comment type="caution">
    <text evidence="1">The sequence shown here is derived from an EMBL/GenBank/DDBJ whole genome shotgun (WGS) entry which is preliminary data.</text>
</comment>
<dbReference type="Proteomes" id="UP001596380">
    <property type="component" value="Unassembled WGS sequence"/>
</dbReference>
<gene>
    <name evidence="1" type="ORF">ACFQKB_17005</name>
</gene>
<keyword evidence="2" id="KW-1185">Reference proteome</keyword>
<name>A0ABW2CJP8_9ACTN</name>
<evidence type="ECO:0000313" key="2">
    <source>
        <dbReference type="Proteomes" id="UP001596380"/>
    </source>
</evidence>
<dbReference type="RefSeq" id="WP_160822879.1">
    <property type="nucleotide sequence ID" value="NZ_JBHSXE010000001.1"/>
</dbReference>
<dbReference type="EMBL" id="JBHSXS010000008">
    <property type="protein sequence ID" value="MFC6881470.1"/>
    <property type="molecule type" value="Genomic_DNA"/>
</dbReference>
<sequence length="97" mass="10939">MLEALNGAWDDETGFLGLLRTGESSQAAGDEFLALLRSVNIGEGERLHPDFIRLTWFAPLFVEWQIDRAVDRGVDRKRVALLSDQLRELLMEILGTP</sequence>
<proteinExistence type="predicted"/>